<dbReference type="Proteomes" id="UP000636800">
    <property type="component" value="Chromosome 6"/>
</dbReference>
<accession>A0A835QZA7</accession>
<gene>
    <name evidence="1" type="ORF">HPP92_014248</name>
</gene>
<organism evidence="1 2">
    <name type="scientific">Vanilla planifolia</name>
    <name type="common">Vanilla</name>
    <dbReference type="NCBI Taxonomy" id="51239"/>
    <lineage>
        <taxon>Eukaryota</taxon>
        <taxon>Viridiplantae</taxon>
        <taxon>Streptophyta</taxon>
        <taxon>Embryophyta</taxon>
        <taxon>Tracheophyta</taxon>
        <taxon>Spermatophyta</taxon>
        <taxon>Magnoliopsida</taxon>
        <taxon>Liliopsida</taxon>
        <taxon>Asparagales</taxon>
        <taxon>Orchidaceae</taxon>
        <taxon>Vanilloideae</taxon>
        <taxon>Vanilleae</taxon>
        <taxon>Vanilla</taxon>
    </lineage>
</organism>
<name>A0A835QZA7_VANPL</name>
<proteinExistence type="predicted"/>
<reference evidence="1 2" key="1">
    <citation type="journal article" date="2020" name="Nat. Food">
        <title>A phased Vanilla planifolia genome enables genetic improvement of flavour and production.</title>
        <authorList>
            <person name="Hasing T."/>
            <person name="Tang H."/>
            <person name="Brym M."/>
            <person name="Khazi F."/>
            <person name="Huang T."/>
            <person name="Chambers A.H."/>
        </authorList>
    </citation>
    <scope>NUCLEOTIDE SEQUENCE [LARGE SCALE GENOMIC DNA]</scope>
    <source>
        <tissue evidence="1">Leaf</tissue>
    </source>
</reference>
<keyword evidence="2" id="KW-1185">Reference proteome</keyword>
<dbReference type="EMBL" id="JADCNL010000006">
    <property type="protein sequence ID" value="KAG0477407.1"/>
    <property type="molecule type" value="Genomic_DNA"/>
</dbReference>
<dbReference type="AlphaFoldDB" id="A0A835QZA7"/>
<protein>
    <submittedName>
        <fullName evidence="1">Uncharacterized protein</fullName>
    </submittedName>
</protein>
<comment type="caution">
    <text evidence="1">The sequence shown here is derived from an EMBL/GenBank/DDBJ whole genome shotgun (WGS) entry which is preliminary data.</text>
</comment>
<evidence type="ECO:0000313" key="1">
    <source>
        <dbReference type="EMBL" id="KAG0477407.1"/>
    </source>
</evidence>
<sequence length="194" mass="21285">MAWCLKDPLFCVAVQVENWKKRWCDSGIGFPLNLAPGGSSPPRGLGHASESIRQTLCQAPPQLVPLSRRSCWCCPSLLASLPSYNRMWSFFFLVLTFSTKPRFRAGRGVVSAPDCLRQLASSQGSLVTQVQLKMLAGHRRTSDPASFKELTNLLAEAAKEGLEQALQSCELISIHSGRYGGYITFLLVGSSYNS</sequence>
<evidence type="ECO:0000313" key="2">
    <source>
        <dbReference type="Proteomes" id="UP000636800"/>
    </source>
</evidence>